<dbReference type="AlphaFoldDB" id="A0A9J5Y5M8"/>
<name>A0A9J5Y5M8_SOLCO</name>
<evidence type="ECO:0000256" key="7">
    <source>
        <dbReference type="SAM" id="MobiDB-lite"/>
    </source>
</evidence>
<reference evidence="9 10" key="1">
    <citation type="submission" date="2020-09" db="EMBL/GenBank/DDBJ databases">
        <title>De no assembly of potato wild relative species, Solanum commersonii.</title>
        <authorList>
            <person name="Cho K."/>
        </authorList>
    </citation>
    <scope>NUCLEOTIDE SEQUENCE [LARGE SCALE GENOMIC DNA]</scope>
    <source>
        <strain evidence="9">LZ3.2</strain>
        <tissue evidence="9">Leaf</tissue>
    </source>
</reference>
<dbReference type="InterPro" id="IPR023313">
    <property type="entry name" value="UBQ-conjugating_AS"/>
</dbReference>
<gene>
    <name evidence="9" type="ORF">H5410_036439</name>
</gene>
<dbReference type="GO" id="GO:0005524">
    <property type="term" value="F:ATP binding"/>
    <property type="evidence" value="ECO:0007669"/>
    <property type="project" value="UniProtKB-KW"/>
</dbReference>
<evidence type="ECO:0000256" key="1">
    <source>
        <dbReference type="ARBA" id="ARBA00012486"/>
    </source>
</evidence>
<dbReference type="Pfam" id="PF00179">
    <property type="entry name" value="UQ_con"/>
    <property type="match status" value="1"/>
</dbReference>
<dbReference type="EC" id="2.3.2.23" evidence="1"/>
<dbReference type="EMBL" id="JACXVP010000007">
    <property type="protein sequence ID" value="KAG5595207.1"/>
    <property type="molecule type" value="Genomic_DNA"/>
</dbReference>
<dbReference type="CDD" id="cd23805">
    <property type="entry name" value="UBCc_UBE2T"/>
    <property type="match status" value="1"/>
</dbReference>
<dbReference type="FunFam" id="3.10.110.10:FF:000041">
    <property type="entry name" value="Ubiquitin-conjugating enzyme E2 T"/>
    <property type="match status" value="1"/>
</dbReference>
<feature type="domain" description="UBC core" evidence="8">
    <location>
        <begin position="6"/>
        <end position="158"/>
    </location>
</feature>
<feature type="active site" description="Glycyl thioester intermediate" evidence="6">
    <location>
        <position position="92"/>
    </location>
</feature>
<sequence length="581" mass="64426">MAQEARLNLRMQRELKLLLTDPPPGASFPSLTSSSSLSSIHALIEGPEGTVYAKGLFKLKIQIPERYPFQPPIVTFLTPIYHPNIDNGGRICLDILNLPPKGAWQPSLNISTVLTSIGLLLSEPNPDDGLMHDASTEYKYNRQAFDHKARSITQKYATSGASDFGGLDQEIQTLTNAREGIVEVKELNIPKSEVPDHFVNQKGLHGLSRKLSLDSAGRAQRHNGETVSEVPIDHILTKQMEVSKQGMEEFPIECDLNQDEVQQRTKKLSSEIVSPSKVRNGEKKNYMAKTKCSASLEPQSIFLNYADIQALPQAVSNSGKTANPHNSEMRNVSINKSTNKLLLKSTNFTQKHEDLEKLQVKPQLSVQLQSTASCQTLSLSGTPGHNNKQPHKKASDQNGNGFFTRHKKLGLTGRRHPFDTSSSSQCHQKCDKENLAPSQNLPASESDACTDSASSLLFPSQTGDTCDVWTRKSSNRCGTLKNLPLQAIEHSGEGKDNIFQLTSQSEEHSTALSCENLCDHKQPNQDENIYYNKNMKQQEKESPQCEAVIVLDSEDSEDERSVHKRSKLSLARRHVSGKRKA</sequence>
<keyword evidence="5" id="KW-0067">ATP-binding</keyword>
<feature type="region of interest" description="Disordered" evidence="7">
    <location>
        <begin position="377"/>
        <end position="450"/>
    </location>
</feature>
<evidence type="ECO:0000256" key="6">
    <source>
        <dbReference type="PROSITE-ProRule" id="PRU10133"/>
    </source>
</evidence>
<dbReference type="OrthoDB" id="9978460at2759"/>
<feature type="compositionally biased region" description="Basic residues" evidence="7">
    <location>
        <begin position="404"/>
        <end position="415"/>
    </location>
</feature>
<keyword evidence="2" id="KW-0808">Transferase</keyword>
<evidence type="ECO:0000256" key="2">
    <source>
        <dbReference type="ARBA" id="ARBA00022679"/>
    </source>
</evidence>
<dbReference type="SUPFAM" id="SSF54495">
    <property type="entry name" value="UBC-like"/>
    <property type="match status" value="1"/>
</dbReference>
<dbReference type="InterPro" id="IPR000608">
    <property type="entry name" value="UBC"/>
</dbReference>
<evidence type="ECO:0000256" key="4">
    <source>
        <dbReference type="ARBA" id="ARBA00022786"/>
    </source>
</evidence>
<evidence type="ECO:0000313" key="9">
    <source>
        <dbReference type="EMBL" id="KAG5595207.1"/>
    </source>
</evidence>
<organism evidence="9 10">
    <name type="scientific">Solanum commersonii</name>
    <name type="common">Commerson's wild potato</name>
    <name type="synonym">Commerson's nightshade</name>
    <dbReference type="NCBI Taxonomy" id="4109"/>
    <lineage>
        <taxon>Eukaryota</taxon>
        <taxon>Viridiplantae</taxon>
        <taxon>Streptophyta</taxon>
        <taxon>Embryophyta</taxon>
        <taxon>Tracheophyta</taxon>
        <taxon>Spermatophyta</taxon>
        <taxon>Magnoliopsida</taxon>
        <taxon>eudicotyledons</taxon>
        <taxon>Gunneridae</taxon>
        <taxon>Pentapetalae</taxon>
        <taxon>asterids</taxon>
        <taxon>lamiids</taxon>
        <taxon>Solanales</taxon>
        <taxon>Solanaceae</taxon>
        <taxon>Solanoideae</taxon>
        <taxon>Solaneae</taxon>
        <taxon>Solanum</taxon>
    </lineage>
</organism>
<proteinExistence type="predicted"/>
<feature type="region of interest" description="Disordered" evidence="7">
    <location>
        <begin position="552"/>
        <end position="581"/>
    </location>
</feature>
<keyword evidence="10" id="KW-1185">Reference proteome</keyword>
<dbReference type="Gene3D" id="3.10.110.10">
    <property type="entry name" value="Ubiquitin Conjugating Enzyme"/>
    <property type="match status" value="1"/>
</dbReference>
<accession>A0A9J5Y5M8</accession>
<feature type="compositionally biased region" description="Polar residues" evidence="7">
    <location>
        <begin position="377"/>
        <end position="387"/>
    </location>
</feature>
<dbReference type="PROSITE" id="PS50127">
    <property type="entry name" value="UBC_2"/>
    <property type="match status" value="1"/>
</dbReference>
<evidence type="ECO:0000259" key="8">
    <source>
        <dbReference type="PROSITE" id="PS50127"/>
    </source>
</evidence>
<dbReference type="Proteomes" id="UP000824120">
    <property type="component" value="Chromosome 7"/>
</dbReference>
<dbReference type="PANTHER" id="PTHR24068">
    <property type="entry name" value="UBIQUITIN-CONJUGATING ENZYME E2"/>
    <property type="match status" value="1"/>
</dbReference>
<keyword evidence="4" id="KW-0833">Ubl conjugation pathway</keyword>
<protein>
    <recommendedName>
        <fullName evidence="1">E2 ubiquitin-conjugating enzyme</fullName>
        <ecNumber evidence="1">2.3.2.23</ecNumber>
    </recommendedName>
</protein>
<evidence type="ECO:0000256" key="5">
    <source>
        <dbReference type="ARBA" id="ARBA00022840"/>
    </source>
</evidence>
<comment type="caution">
    <text evidence="9">The sequence shown here is derived from an EMBL/GenBank/DDBJ whole genome shotgun (WGS) entry which is preliminary data.</text>
</comment>
<dbReference type="InterPro" id="IPR016135">
    <property type="entry name" value="UBQ-conjugating_enzyme/RWD"/>
</dbReference>
<dbReference type="SMART" id="SM00212">
    <property type="entry name" value="UBCc"/>
    <property type="match status" value="1"/>
</dbReference>
<dbReference type="GO" id="GO:0061631">
    <property type="term" value="F:ubiquitin conjugating enzyme activity"/>
    <property type="evidence" value="ECO:0007669"/>
    <property type="project" value="UniProtKB-EC"/>
</dbReference>
<evidence type="ECO:0000256" key="3">
    <source>
        <dbReference type="ARBA" id="ARBA00022741"/>
    </source>
</evidence>
<keyword evidence="3" id="KW-0547">Nucleotide-binding</keyword>
<evidence type="ECO:0000313" key="10">
    <source>
        <dbReference type="Proteomes" id="UP000824120"/>
    </source>
</evidence>
<feature type="compositionally biased region" description="Polar residues" evidence="7">
    <location>
        <begin position="436"/>
        <end position="450"/>
    </location>
</feature>
<feature type="compositionally biased region" description="Basic residues" evidence="7">
    <location>
        <begin position="562"/>
        <end position="581"/>
    </location>
</feature>
<dbReference type="PROSITE" id="PS00183">
    <property type="entry name" value="UBC_1"/>
    <property type="match status" value="1"/>
</dbReference>